<dbReference type="InterPro" id="IPR016035">
    <property type="entry name" value="Acyl_Trfase/lysoPLipase"/>
</dbReference>
<dbReference type="InterPro" id="IPR043864">
    <property type="entry name" value="Omp85-like_dom"/>
</dbReference>
<dbReference type="Gene3D" id="3.40.1090.10">
    <property type="entry name" value="Cytosolic phospholipase A2 catalytic domain"/>
    <property type="match status" value="2"/>
</dbReference>
<dbReference type="GO" id="GO:0016042">
    <property type="term" value="P:lipid catabolic process"/>
    <property type="evidence" value="ECO:0007669"/>
    <property type="project" value="UniProtKB-UniRule"/>
</dbReference>
<dbReference type="EMBL" id="JABKAU010000064">
    <property type="protein sequence ID" value="NVO33381.1"/>
    <property type="molecule type" value="Genomic_DNA"/>
</dbReference>
<evidence type="ECO:0000313" key="7">
    <source>
        <dbReference type="EMBL" id="NVO33381.1"/>
    </source>
</evidence>
<keyword evidence="5" id="KW-0732">Signal</keyword>
<evidence type="ECO:0000256" key="1">
    <source>
        <dbReference type="ARBA" id="ARBA00022801"/>
    </source>
</evidence>
<dbReference type="Pfam" id="PF19143">
    <property type="entry name" value="Omp85_2"/>
    <property type="match status" value="1"/>
</dbReference>
<dbReference type="Pfam" id="PF01734">
    <property type="entry name" value="Patatin"/>
    <property type="match status" value="1"/>
</dbReference>
<sequence length="765" mass="83444">MKHSYQPAAGSIPLQRWLGLLLLALLLLGASAARAQAPPQRPRIGLTLSGGGARGLAHIGLLKALDSAQVRVDYVTGTSMGAVVGSLYAAGYSGAEIEQIAQGLDWDALLTNSAQLSTITLPGKDDFGRYLVELPVVKGKFQLPNGVIESEELWLKLSELFFPYYRTKDFSQFKREFRCVATDIISGEPQVLRSGEVVAAIRASMAIPSVFTPVQYQGRRLVDGGVVRNFPVSEVKAMGADVIIGSNVSAGAYTEASLRSPVDVLLQISSFKDNADFQAQKALCDIYVDYPLGDYSSGSFSAAAPITALGVRRGRAVFAQLKALRDSLDARYGPAPAYPPAAPRADSVYIEDYAVRGLAPAAEALLLRQLRLQPRRYYSALQLSDAIRDAFGTRAFRKITYSLLPASDSSARLMLDAEPAPAARIGLGLHYNSLTGIGLIGSLTVQDKLAPASTSQVAVNIGENPRLRLKHVQYLGRQQRLVGRLLAQGERVSITTYSTSFKKAGLYTQSYVLANAQLLRLLDRNRAVGLGTRYEYGRFTPEITSRLQLDGRIRLLNSYVFYEANTLNAVAYPTYGRKIEVEYGWVYQQRPAFKLLSDTVVIGTEQSANLSFRPYEHSRLNVEQYLPLTKRATLQLQVQGGVNRRYRQAIANDFVIGGLNGVLRNQLTFAGLPETGLYTGSALAGLVGYQYALSPKIFLTAKANVLYYGFISNQARPQSARLAYGGALSLGLNSFLGPIDVSLMYSDVAKKLLPYFNIGFPFGYH</sequence>
<comment type="caution">
    <text evidence="7">The sequence shown here is derived from an EMBL/GenBank/DDBJ whole genome shotgun (WGS) entry which is preliminary data.</text>
</comment>
<feature type="active site" description="Nucleophile" evidence="4">
    <location>
        <position position="79"/>
    </location>
</feature>
<evidence type="ECO:0000256" key="5">
    <source>
        <dbReference type="SAM" id="SignalP"/>
    </source>
</evidence>
<feature type="short sequence motif" description="DGA/G" evidence="4">
    <location>
        <begin position="223"/>
        <end position="225"/>
    </location>
</feature>
<keyword evidence="2 4" id="KW-0442">Lipid degradation</keyword>
<dbReference type="RefSeq" id="WP_176910192.1">
    <property type="nucleotide sequence ID" value="NZ_JABKAU010000064.1"/>
</dbReference>
<dbReference type="PANTHER" id="PTHR14226:SF76">
    <property type="entry name" value="NTE FAMILY PROTEIN RSSA"/>
    <property type="match status" value="1"/>
</dbReference>
<gene>
    <name evidence="7" type="ORF">HW554_19415</name>
</gene>
<feature type="short sequence motif" description="GXSXG" evidence="4">
    <location>
        <begin position="77"/>
        <end position="81"/>
    </location>
</feature>
<proteinExistence type="predicted"/>
<dbReference type="InterPro" id="IPR002641">
    <property type="entry name" value="PNPLA_dom"/>
</dbReference>
<feature type="chain" id="PRO_5030586494" evidence="5">
    <location>
        <begin position="36"/>
        <end position="765"/>
    </location>
</feature>
<dbReference type="Proteomes" id="UP000565521">
    <property type="component" value="Unassembled WGS sequence"/>
</dbReference>
<dbReference type="CDD" id="cd07205">
    <property type="entry name" value="Pat_PNPLA6_PNPLA7_NTE1_like"/>
    <property type="match status" value="1"/>
</dbReference>
<keyword evidence="1 4" id="KW-0378">Hydrolase</keyword>
<evidence type="ECO:0000256" key="3">
    <source>
        <dbReference type="ARBA" id="ARBA00023098"/>
    </source>
</evidence>
<dbReference type="SUPFAM" id="SSF52151">
    <property type="entry name" value="FabD/lysophospholipase-like"/>
    <property type="match status" value="1"/>
</dbReference>
<evidence type="ECO:0000259" key="6">
    <source>
        <dbReference type="PROSITE" id="PS51635"/>
    </source>
</evidence>
<evidence type="ECO:0000313" key="8">
    <source>
        <dbReference type="Proteomes" id="UP000565521"/>
    </source>
</evidence>
<feature type="short sequence motif" description="GXGXXG" evidence="4">
    <location>
        <begin position="50"/>
        <end position="55"/>
    </location>
</feature>
<name>A0A7Y7PSS7_9BACT</name>
<feature type="signal peptide" evidence="5">
    <location>
        <begin position="1"/>
        <end position="35"/>
    </location>
</feature>
<dbReference type="PANTHER" id="PTHR14226">
    <property type="entry name" value="NEUROPATHY TARGET ESTERASE/SWISS CHEESE D.MELANOGASTER"/>
    <property type="match status" value="1"/>
</dbReference>
<evidence type="ECO:0000256" key="4">
    <source>
        <dbReference type="PROSITE-ProRule" id="PRU01161"/>
    </source>
</evidence>
<feature type="active site" description="Proton acceptor" evidence="4">
    <location>
        <position position="223"/>
    </location>
</feature>
<keyword evidence="3 4" id="KW-0443">Lipid metabolism</keyword>
<protein>
    <submittedName>
        <fullName evidence="7">Patatin-like phospholipase family protein</fullName>
    </submittedName>
</protein>
<keyword evidence="8" id="KW-1185">Reference proteome</keyword>
<accession>A0A7Y7PSS7</accession>
<feature type="domain" description="PNPLA" evidence="6">
    <location>
        <begin position="46"/>
        <end position="236"/>
    </location>
</feature>
<dbReference type="AlphaFoldDB" id="A0A7Y7PSS7"/>
<dbReference type="PROSITE" id="PS51635">
    <property type="entry name" value="PNPLA"/>
    <property type="match status" value="1"/>
</dbReference>
<dbReference type="InterPro" id="IPR050301">
    <property type="entry name" value="NTE"/>
</dbReference>
<evidence type="ECO:0000256" key="2">
    <source>
        <dbReference type="ARBA" id="ARBA00022963"/>
    </source>
</evidence>
<dbReference type="GO" id="GO:0016787">
    <property type="term" value="F:hydrolase activity"/>
    <property type="evidence" value="ECO:0007669"/>
    <property type="project" value="UniProtKB-UniRule"/>
</dbReference>
<reference evidence="7 8" key="1">
    <citation type="submission" date="2020-05" db="EMBL/GenBank/DDBJ databases">
        <title>Hymenobacter terrestris sp. nov. and Hymenobacter lapidiphilus sp. nov., isolated from regoliths in Antarctica.</title>
        <authorList>
            <person name="Sedlacek I."/>
            <person name="Pantucek R."/>
            <person name="Zeman M."/>
            <person name="Holochova P."/>
            <person name="Kralova S."/>
            <person name="Stankova E."/>
            <person name="Sedo O."/>
            <person name="Micenkova L."/>
            <person name="Svec P."/>
            <person name="Gupta V."/>
            <person name="Sood U."/>
            <person name="Korpole U.S."/>
            <person name="Lal R."/>
        </authorList>
    </citation>
    <scope>NUCLEOTIDE SEQUENCE [LARGE SCALE GENOMIC DNA]</scope>
    <source>
        <strain evidence="7 8">P5342</strain>
    </source>
</reference>
<organism evidence="7 8">
    <name type="scientific">Hymenobacter lapidiphilus</name>
    <dbReference type="NCBI Taxonomy" id="2608003"/>
    <lineage>
        <taxon>Bacteria</taxon>
        <taxon>Pseudomonadati</taxon>
        <taxon>Bacteroidota</taxon>
        <taxon>Cytophagia</taxon>
        <taxon>Cytophagales</taxon>
        <taxon>Hymenobacteraceae</taxon>
        <taxon>Hymenobacter</taxon>
    </lineage>
</organism>